<feature type="chain" id="PRO_5045303227" evidence="5">
    <location>
        <begin position="25"/>
        <end position="216"/>
    </location>
</feature>
<dbReference type="PROSITE" id="PS51123">
    <property type="entry name" value="OMPA_2"/>
    <property type="match status" value="1"/>
</dbReference>
<evidence type="ECO:0000256" key="5">
    <source>
        <dbReference type="SAM" id="SignalP"/>
    </source>
</evidence>
<protein>
    <submittedName>
        <fullName evidence="7">OmpA family protein</fullName>
    </submittedName>
</protein>
<dbReference type="InterPro" id="IPR006690">
    <property type="entry name" value="OMPA-like_CS"/>
</dbReference>
<feature type="signal peptide" evidence="5">
    <location>
        <begin position="1"/>
        <end position="24"/>
    </location>
</feature>
<evidence type="ECO:0000256" key="2">
    <source>
        <dbReference type="ARBA" id="ARBA00023136"/>
    </source>
</evidence>
<evidence type="ECO:0000256" key="3">
    <source>
        <dbReference type="ARBA" id="ARBA00023237"/>
    </source>
</evidence>
<dbReference type="InterPro" id="IPR002368">
    <property type="entry name" value="OmpA"/>
</dbReference>
<dbReference type="PRINTS" id="PR01021">
    <property type="entry name" value="OMPADOMAIN"/>
</dbReference>
<evidence type="ECO:0000256" key="4">
    <source>
        <dbReference type="PROSITE-ProRule" id="PRU00473"/>
    </source>
</evidence>
<gene>
    <name evidence="7" type="ORF">E4Q23_13235</name>
</gene>
<evidence type="ECO:0000259" key="6">
    <source>
        <dbReference type="PROSITE" id="PS51123"/>
    </source>
</evidence>
<dbReference type="Proteomes" id="UP000749010">
    <property type="component" value="Unassembled WGS sequence"/>
</dbReference>
<evidence type="ECO:0000313" key="8">
    <source>
        <dbReference type="Proteomes" id="UP000749010"/>
    </source>
</evidence>
<keyword evidence="5" id="KW-0732">Signal</keyword>
<dbReference type="PANTHER" id="PTHR30329">
    <property type="entry name" value="STATOR ELEMENT OF FLAGELLAR MOTOR COMPLEX"/>
    <property type="match status" value="1"/>
</dbReference>
<dbReference type="PRINTS" id="PR01022">
    <property type="entry name" value="OUTRMMBRANEA"/>
</dbReference>
<dbReference type="InterPro" id="IPR036737">
    <property type="entry name" value="OmpA-like_sf"/>
</dbReference>
<keyword evidence="2 4" id="KW-0472">Membrane</keyword>
<feature type="domain" description="OmpA-like" evidence="6">
    <location>
        <begin position="90"/>
        <end position="216"/>
    </location>
</feature>
<evidence type="ECO:0000256" key="1">
    <source>
        <dbReference type="ARBA" id="ARBA00004442"/>
    </source>
</evidence>
<dbReference type="SUPFAM" id="SSF103088">
    <property type="entry name" value="OmpA-like"/>
    <property type="match status" value="1"/>
</dbReference>
<keyword evidence="8" id="KW-1185">Reference proteome</keyword>
<dbReference type="InterPro" id="IPR006664">
    <property type="entry name" value="OMP_bac"/>
</dbReference>
<dbReference type="PANTHER" id="PTHR30329:SF21">
    <property type="entry name" value="LIPOPROTEIN YIAD-RELATED"/>
    <property type="match status" value="1"/>
</dbReference>
<dbReference type="PROSITE" id="PS01068">
    <property type="entry name" value="OMPA_1"/>
    <property type="match status" value="1"/>
</dbReference>
<dbReference type="CDD" id="cd07185">
    <property type="entry name" value="OmpA_C-like"/>
    <property type="match status" value="1"/>
</dbReference>
<dbReference type="NCBIfam" id="NF045787">
    <property type="entry name" value="OmpABordt"/>
    <property type="match status" value="1"/>
</dbReference>
<comment type="caution">
    <text evidence="7">The sequence shown here is derived from an EMBL/GenBank/DDBJ whole genome shotgun (WGS) entry which is preliminary data.</text>
</comment>
<sequence>MKSKIITTLLASIGLFAAVGVAQAQTAADRVYVIDSRGEVAMSGAGLCWRTGFWTPAGAAKDPAGCKCDKDLLPKEVCEPPMAKAAGPKPSGDKVTVAADALFDFNKATLRPAGKAKLDEVVAMSKQIKLEVIIAVGHTDRIGSDAYNQKLSERRAASVKSYLVSKGVEANRVYTEGKGEKQPVTQPGQCAGAKSAKVIACLQPDRRVDIELIGTK</sequence>
<proteinExistence type="predicted"/>
<name>A0ABX1TWH8_9PROT</name>
<dbReference type="InterPro" id="IPR050330">
    <property type="entry name" value="Bact_OuterMem_StrucFunc"/>
</dbReference>
<dbReference type="RefSeq" id="WP_169067084.1">
    <property type="nucleotide sequence ID" value="NZ_SPMY01000037.1"/>
</dbReference>
<dbReference type="InterPro" id="IPR006665">
    <property type="entry name" value="OmpA-like"/>
</dbReference>
<keyword evidence="3" id="KW-0998">Cell outer membrane</keyword>
<dbReference type="Pfam" id="PF00691">
    <property type="entry name" value="OmpA"/>
    <property type="match status" value="1"/>
</dbReference>
<reference evidence="7 8" key="1">
    <citation type="submission" date="2019-03" db="EMBL/GenBank/DDBJ databases">
        <title>Metabolic reconstructions from genomes of highly enriched 'Candidatus Accumulibacter' and 'Candidatus Competibacter' bioreactor populations.</title>
        <authorList>
            <person name="Annavajhala M.K."/>
            <person name="Welles L."/>
            <person name="Abbas B."/>
            <person name="Sorokin D."/>
            <person name="Park H."/>
            <person name="Van Loosdrecht M."/>
            <person name="Chandran K."/>
        </authorList>
    </citation>
    <scope>NUCLEOTIDE SEQUENCE [LARGE SCALE GENOMIC DNA]</scope>
    <source>
        <strain evidence="7 8">SBR_S</strain>
    </source>
</reference>
<accession>A0ABX1TWH8</accession>
<organism evidence="7 8">
    <name type="scientific">Candidatus Accumulibacter phosphatis</name>
    <dbReference type="NCBI Taxonomy" id="327160"/>
    <lineage>
        <taxon>Bacteria</taxon>
        <taxon>Pseudomonadati</taxon>
        <taxon>Pseudomonadota</taxon>
        <taxon>Betaproteobacteria</taxon>
        <taxon>Candidatus Accumulibacter</taxon>
    </lineage>
</organism>
<dbReference type="EMBL" id="SPMY01000037">
    <property type="protein sequence ID" value="NMQ28631.1"/>
    <property type="molecule type" value="Genomic_DNA"/>
</dbReference>
<evidence type="ECO:0000313" key="7">
    <source>
        <dbReference type="EMBL" id="NMQ28631.1"/>
    </source>
</evidence>
<comment type="subcellular location">
    <subcellularLocation>
        <location evidence="1">Cell outer membrane</location>
    </subcellularLocation>
</comment>
<dbReference type="Gene3D" id="3.30.1330.60">
    <property type="entry name" value="OmpA-like domain"/>
    <property type="match status" value="1"/>
</dbReference>